<dbReference type="KEGG" id="llu:AKJ09_02193"/>
<accession>A0A0K1PQY6</accession>
<proteinExistence type="predicted"/>
<dbReference type="InterPro" id="IPR006969">
    <property type="entry name" value="Stig-like"/>
</dbReference>
<dbReference type="EMBL" id="CP012333">
    <property type="protein sequence ID" value="AKU95529.1"/>
    <property type="molecule type" value="Genomic_DNA"/>
</dbReference>
<dbReference type="PANTHER" id="PTHR33227:SF48">
    <property type="entry name" value="STIGMA-SPECIFIC STIG1-LIKE PROTEIN 4"/>
    <property type="match status" value="1"/>
</dbReference>
<dbReference type="Proteomes" id="UP000064967">
    <property type="component" value="Chromosome"/>
</dbReference>
<dbReference type="STRING" id="1391654.AKJ09_02193"/>
<reference evidence="2 3" key="1">
    <citation type="submission" date="2015-08" db="EMBL/GenBank/DDBJ databases">
        <authorList>
            <person name="Babu N.S."/>
            <person name="Beckwith C.J."/>
            <person name="Beseler K.G."/>
            <person name="Brison A."/>
            <person name="Carone J.V."/>
            <person name="Caskin T.P."/>
            <person name="Diamond M."/>
            <person name="Durham M.E."/>
            <person name="Foxe J.M."/>
            <person name="Go M."/>
            <person name="Henderson B.A."/>
            <person name="Jones I.B."/>
            <person name="McGettigan J.A."/>
            <person name="Micheletti S.J."/>
            <person name="Nasrallah M.E."/>
            <person name="Ortiz D."/>
            <person name="Piller C.R."/>
            <person name="Privatt S.R."/>
            <person name="Schneider S.L."/>
            <person name="Sharp S."/>
            <person name="Smith T.C."/>
            <person name="Stanton J.D."/>
            <person name="Ullery H.E."/>
            <person name="Wilson R.J."/>
            <person name="Serrano M.G."/>
            <person name="Buck G."/>
            <person name="Lee V."/>
            <person name="Wang Y."/>
            <person name="Carvalho R."/>
            <person name="Voegtly L."/>
            <person name="Shi R."/>
            <person name="Duckworth R."/>
            <person name="Johnson A."/>
            <person name="Loviza R."/>
            <person name="Walstead R."/>
            <person name="Shah Z."/>
            <person name="Kiflezghi M."/>
            <person name="Wade K."/>
            <person name="Ball S.L."/>
            <person name="Bradley K.W."/>
            <person name="Asai D.J."/>
            <person name="Bowman C.A."/>
            <person name="Russell D.A."/>
            <person name="Pope W.H."/>
            <person name="Jacobs-Sera D."/>
            <person name="Hendrix R.W."/>
            <person name="Hatfull G.F."/>
        </authorList>
    </citation>
    <scope>NUCLEOTIDE SEQUENCE [LARGE SCALE GENOMIC DNA]</scope>
    <source>
        <strain evidence="2 3">DSM 27648</strain>
    </source>
</reference>
<keyword evidence="1" id="KW-0732">Signal</keyword>
<evidence type="ECO:0000313" key="3">
    <source>
        <dbReference type="Proteomes" id="UP000064967"/>
    </source>
</evidence>
<protein>
    <submittedName>
        <fullName evidence="2">Tryptophan synthase alpha chain</fullName>
    </submittedName>
</protein>
<dbReference type="AlphaFoldDB" id="A0A0K1PQY6"/>
<sequence>MLLEACQGDRRIVATEPPAPPSFSGEDAGEAGTSEIALCPTNACQPGRVTCPDSPFLCGVDLSSDDDNCGACGNRCPKLGAVNALTKCIDGECKLGCTTAKMDCNGLAEDGCEVDVTRDNQNCGVCGHACPANFSCSAGECVCAISNSCGACGNVCPPDEEPPFPEEWNMMRDCASGACNVPMCAQFYADCNKNASDPAGDGCETNTSSDPKNCGGCGVECGAEEYCMVVDQRPTCVCPCGASCFNLSDDIDNCGACGFACPGDPRSAKMAATPNGDPDPAHGRPVCVTGICDYKCSANWGDCDSNIDNGCETDLRRDPHNCGACGVRCEGVEGQACIDGKCAMQECSTTTN</sequence>
<dbReference type="PANTHER" id="PTHR33227">
    <property type="entry name" value="STIGMA-SPECIFIC STIG1-LIKE PROTEIN 3"/>
    <property type="match status" value="1"/>
</dbReference>
<keyword evidence="3" id="KW-1185">Reference proteome</keyword>
<evidence type="ECO:0000313" key="2">
    <source>
        <dbReference type="EMBL" id="AKU95529.1"/>
    </source>
</evidence>
<gene>
    <name evidence="2" type="ORF">AKJ09_02193</name>
</gene>
<name>A0A0K1PQY6_9BACT</name>
<evidence type="ECO:0000256" key="1">
    <source>
        <dbReference type="ARBA" id="ARBA00022729"/>
    </source>
</evidence>
<organism evidence="2 3">
    <name type="scientific">Labilithrix luteola</name>
    <dbReference type="NCBI Taxonomy" id="1391654"/>
    <lineage>
        <taxon>Bacteria</taxon>
        <taxon>Pseudomonadati</taxon>
        <taxon>Myxococcota</taxon>
        <taxon>Polyangia</taxon>
        <taxon>Polyangiales</taxon>
        <taxon>Labilitrichaceae</taxon>
        <taxon>Labilithrix</taxon>
    </lineage>
</organism>